<evidence type="ECO:0000313" key="1">
    <source>
        <dbReference type="EMBL" id="KAG2193545.1"/>
    </source>
</evidence>
<sequence>MFNPGDAPSRQQLDHQLELSISQDVFQQLDHQWGQYSMDLFASRINNKFQQFVTWKLDEQAIATDAMSLCRTKFHTMYLCPPWNMISAILQKLQTDRVKMCIEVDGNNLRTNYHISGSSVGITRSISVAFGLESALVTGSMAPLPLAIPRQRHVNNPPTLNEESTATINNPHRLQLQRRRYDGAQRRFLNWGIQHNRKVLEFVGAIDMLNYLAYGHVHHKWDYNTILQYKQDILKLYTKEQRALIANDDNYINFFAALKNGAVLSLDSPVVNLNQPHMFTNKGCKPPINDWYLYSLLVLELLFPLNSSICQI</sequence>
<dbReference type="AlphaFoldDB" id="A0A8H7QKW0"/>
<comment type="caution">
    <text evidence="1">The sequence shown here is derived from an EMBL/GenBank/DDBJ whole genome shotgun (WGS) entry which is preliminary data.</text>
</comment>
<name>A0A8H7QKW0_9FUNG</name>
<accession>A0A8H7QKW0</accession>
<evidence type="ECO:0000313" key="2">
    <source>
        <dbReference type="Proteomes" id="UP000603453"/>
    </source>
</evidence>
<proteinExistence type="predicted"/>
<gene>
    <name evidence="1" type="ORF">INT47_010323</name>
</gene>
<dbReference type="OrthoDB" id="2438604at2759"/>
<dbReference type="Proteomes" id="UP000603453">
    <property type="component" value="Unassembled WGS sequence"/>
</dbReference>
<protein>
    <submittedName>
        <fullName evidence="1">Uncharacterized protein</fullName>
    </submittedName>
</protein>
<reference evidence="1" key="1">
    <citation type="submission" date="2020-12" db="EMBL/GenBank/DDBJ databases">
        <title>Metabolic potential, ecology and presence of endohyphal bacteria is reflected in genomic diversity of Mucoromycotina.</title>
        <authorList>
            <person name="Muszewska A."/>
            <person name="Okrasinska A."/>
            <person name="Steczkiewicz K."/>
            <person name="Drgas O."/>
            <person name="Orlowska M."/>
            <person name="Perlinska-Lenart U."/>
            <person name="Aleksandrzak-Piekarczyk T."/>
            <person name="Szatraj K."/>
            <person name="Zielenkiewicz U."/>
            <person name="Pilsyk S."/>
            <person name="Malc E."/>
            <person name="Mieczkowski P."/>
            <person name="Kruszewska J.S."/>
            <person name="Biernat P."/>
            <person name="Pawlowska J."/>
        </authorList>
    </citation>
    <scope>NUCLEOTIDE SEQUENCE</scope>
    <source>
        <strain evidence="1">WA0000017839</strain>
    </source>
</reference>
<keyword evidence="2" id="KW-1185">Reference proteome</keyword>
<organism evidence="1 2">
    <name type="scientific">Mucor saturninus</name>
    <dbReference type="NCBI Taxonomy" id="64648"/>
    <lineage>
        <taxon>Eukaryota</taxon>
        <taxon>Fungi</taxon>
        <taxon>Fungi incertae sedis</taxon>
        <taxon>Mucoromycota</taxon>
        <taxon>Mucoromycotina</taxon>
        <taxon>Mucoromycetes</taxon>
        <taxon>Mucorales</taxon>
        <taxon>Mucorineae</taxon>
        <taxon>Mucoraceae</taxon>
        <taxon>Mucor</taxon>
    </lineage>
</organism>
<dbReference type="EMBL" id="JAEPRD010000228">
    <property type="protein sequence ID" value="KAG2193545.1"/>
    <property type="molecule type" value="Genomic_DNA"/>
</dbReference>